<sequence>MALYGAICATIAGTENISTFRMLIIVAWKGGHGLEPWHQVFTVGPVQTIAHVALDLGVLLIALGLRRRLFKDFSTLDELLAGDTVHIRWKDEVLNAPVFVAAGPAGLSIEPSVPMVDNGVRSHLRLIADLVGLGGSTELATTPYVWRRAAASRMKDTSGDSITKYFLNHSPSTDSLGKSYDNSVQQLDLGAATLQGERSSIVASANDAPALYRDAARVIEPLILEQCAETSEDIRNLLMVRLHLQAQIKASEDEWDIIKPYLTDKEVETACDMETDLETTNSGEEEDTICGTLLISINKRIKGHLARTQSNWQRHSRQQLRDDGSITLAQIAARRIEAAEKSAIVGILSKAVEDYQKDVDESDIVCSLDEDIEGLGEQVEVEKMSLLR</sequence>
<comment type="caution">
    <text evidence="1">The sequence shown here is derived from an EMBL/GenBank/DDBJ whole genome shotgun (WGS) entry which is preliminary data.</text>
</comment>
<dbReference type="Proteomes" id="UP000790377">
    <property type="component" value="Unassembled WGS sequence"/>
</dbReference>
<keyword evidence="2" id="KW-1185">Reference proteome</keyword>
<proteinExistence type="predicted"/>
<organism evidence="1 2">
    <name type="scientific">Hygrophoropsis aurantiaca</name>
    <dbReference type="NCBI Taxonomy" id="72124"/>
    <lineage>
        <taxon>Eukaryota</taxon>
        <taxon>Fungi</taxon>
        <taxon>Dikarya</taxon>
        <taxon>Basidiomycota</taxon>
        <taxon>Agaricomycotina</taxon>
        <taxon>Agaricomycetes</taxon>
        <taxon>Agaricomycetidae</taxon>
        <taxon>Boletales</taxon>
        <taxon>Coniophorineae</taxon>
        <taxon>Hygrophoropsidaceae</taxon>
        <taxon>Hygrophoropsis</taxon>
    </lineage>
</organism>
<dbReference type="EMBL" id="MU269522">
    <property type="protein sequence ID" value="KAH7902804.1"/>
    <property type="molecule type" value="Genomic_DNA"/>
</dbReference>
<feature type="non-terminal residue" evidence="1">
    <location>
        <position position="388"/>
    </location>
</feature>
<accession>A0ACB7ZPL5</accession>
<name>A0ACB7ZPL5_9AGAM</name>
<protein>
    <submittedName>
        <fullName evidence="1">Uncharacterized protein</fullName>
    </submittedName>
</protein>
<evidence type="ECO:0000313" key="1">
    <source>
        <dbReference type="EMBL" id="KAH7902804.1"/>
    </source>
</evidence>
<gene>
    <name evidence="1" type="ORF">BJ138DRAFT_1108225</name>
</gene>
<reference evidence="1" key="1">
    <citation type="journal article" date="2021" name="New Phytol.">
        <title>Evolutionary innovations through gain and loss of genes in the ectomycorrhizal Boletales.</title>
        <authorList>
            <person name="Wu G."/>
            <person name="Miyauchi S."/>
            <person name="Morin E."/>
            <person name="Kuo A."/>
            <person name="Drula E."/>
            <person name="Varga T."/>
            <person name="Kohler A."/>
            <person name="Feng B."/>
            <person name="Cao Y."/>
            <person name="Lipzen A."/>
            <person name="Daum C."/>
            <person name="Hundley H."/>
            <person name="Pangilinan J."/>
            <person name="Johnson J."/>
            <person name="Barry K."/>
            <person name="LaButti K."/>
            <person name="Ng V."/>
            <person name="Ahrendt S."/>
            <person name="Min B."/>
            <person name="Choi I.G."/>
            <person name="Park H."/>
            <person name="Plett J.M."/>
            <person name="Magnuson J."/>
            <person name="Spatafora J.W."/>
            <person name="Nagy L.G."/>
            <person name="Henrissat B."/>
            <person name="Grigoriev I.V."/>
            <person name="Yang Z.L."/>
            <person name="Xu J."/>
            <person name="Martin F.M."/>
        </authorList>
    </citation>
    <scope>NUCLEOTIDE SEQUENCE</scope>
    <source>
        <strain evidence="1">ATCC 28755</strain>
    </source>
</reference>
<evidence type="ECO:0000313" key="2">
    <source>
        <dbReference type="Proteomes" id="UP000790377"/>
    </source>
</evidence>